<dbReference type="NCBIfam" id="TIGR01733">
    <property type="entry name" value="AA-adenyl-dom"/>
    <property type="match status" value="3"/>
</dbReference>
<dbReference type="InterPro" id="IPR045851">
    <property type="entry name" value="AMP-bd_C_sf"/>
</dbReference>
<dbReference type="InterPro" id="IPR036736">
    <property type="entry name" value="ACP-like_sf"/>
</dbReference>
<dbReference type="Proteomes" id="UP000532247">
    <property type="component" value="Unassembled WGS sequence"/>
</dbReference>
<dbReference type="Gene3D" id="3.30.559.10">
    <property type="entry name" value="Chloramphenicol acetyltransferase-like domain"/>
    <property type="match status" value="3"/>
</dbReference>
<comment type="cofactor">
    <cofactor evidence="1">
        <name>pantetheine 4'-phosphate</name>
        <dbReference type="ChEBI" id="CHEBI:47942"/>
    </cofactor>
</comment>
<dbReference type="Gene3D" id="2.30.38.10">
    <property type="entry name" value="Luciferase, Domain 3"/>
    <property type="match status" value="1"/>
</dbReference>
<dbReference type="InterPro" id="IPR042099">
    <property type="entry name" value="ANL_N_sf"/>
</dbReference>
<dbReference type="SUPFAM" id="SSF52777">
    <property type="entry name" value="CoA-dependent acyltransferases"/>
    <property type="match status" value="6"/>
</dbReference>
<feature type="domain" description="Carrier" evidence="4">
    <location>
        <begin position="735"/>
        <end position="810"/>
    </location>
</feature>
<accession>A0A7Y4B718</accession>
<dbReference type="EMBL" id="VTYF01000020">
    <property type="protein sequence ID" value="NOI11649.1"/>
    <property type="molecule type" value="Genomic_DNA"/>
</dbReference>
<dbReference type="InterPro" id="IPR025110">
    <property type="entry name" value="AMP-bd_C"/>
</dbReference>
<gene>
    <name evidence="5" type="ORF">F0254_22735</name>
</gene>
<dbReference type="InterPro" id="IPR010071">
    <property type="entry name" value="AA_adenyl_dom"/>
</dbReference>
<dbReference type="InterPro" id="IPR006162">
    <property type="entry name" value="Ppantetheine_attach_site"/>
</dbReference>
<dbReference type="PROSITE" id="PS50075">
    <property type="entry name" value="CARRIER"/>
    <property type="match status" value="3"/>
</dbReference>
<dbReference type="GO" id="GO:0005737">
    <property type="term" value="C:cytoplasm"/>
    <property type="evidence" value="ECO:0007669"/>
    <property type="project" value="TreeGrafter"/>
</dbReference>
<dbReference type="GO" id="GO:0031177">
    <property type="term" value="F:phosphopantetheine binding"/>
    <property type="evidence" value="ECO:0007669"/>
    <property type="project" value="InterPro"/>
</dbReference>
<dbReference type="InterPro" id="IPR009081">
    <property type="entry name" value="PP-bd_ACP"/>
</dbReference>
<evidence type="ECO:0000313" key="5">
    <source>
        <dbReference type="EMBL" id="NOI11649.1"/>
    </source>
</evidence>
<dbReference type="PANTHER" id="PTHR45527:SF1">
    <property type="entry name" value="FATTY ACID SYNTHASE"/>
    <property type="match status" value="1"/>
</dbReference>
<dbReference type="Pfam" id="PF00550">
    <property type="entry name" value="PP-binding"/>
    <property type="match status" value="3"/>
</dbReference>
<dbReference type="GO" id="GO:0043041">
    <property type="term" value="P:amino acid activation for nonribosomal peptide biosynthetic process"/>
    <property type="evidence" value="ECO:0007669"/>
    <property type="project" value="TreeGrafter"/>
</dbReference>
<dbReference type="GO" id="GO:0044550">
    <property type="term" value="P:secondary metabolite biosynthetic process"/>
    <property type="evidence" value="ECO:0007669"/>
    <property type="project" value="TreeGrafter"/>
</dbReference>
<dbReference type="Gene3D" id="3.40.50.12780">
    <property type="entry name" value="N-terminal domain of ligase-like"/>
    <property type="match status" value="2"/>
</dbReference>
<reference evidence="5 6" key="1">
    <citation type="submission" date="2019-09" db="EMBL/GenBank/DDBJ databases">
        <title>Draft genome sequencing and comparative genomics of hatchery-associated Vibrios.</title>
        <authorList>
            <person name="Kehlet-Delgado H."/>
            <person name="Mueller R.S."/>
        </authorList>
    </citation>
    <scope>NUCLEOTIDE SEQUENCE [LARGE SCALE GENOMIC DNA]</scope>
    <source>
        <strain evidence="5 6">081416A</strain>
    </source>
</reference>
<proteinExistence type="predicted"/>
<dbReference type="Gene3D" id="1.10.1200.10">
    <property type="entry name" value="ACP-like"/>
    <property type="match status" value="3"/>
</dbReference>
<evidence type="ECO:0000259" key="4">
    <source>
        <dbReference type="PROSITE" id="PS50075"/>
    </source>
</evidence>
<dbReference type="Gene3D" id="3.40.50.980">
    <property type="match status" value="2"/>
</dbReference>
<dbReference type="CDD" id="cd05930">
    <property type="entry name" value="A_NRPS"/>
    <property type="match status" value="2"/>
</dbReference>
<evidence type="ECO:0000256" key="2">
    <source>
        <dbReference type="ARBA" id="ARBA00022450"/>
    </source>
</evidence>
<dbReference type="Pfam" id="PF13193">
    <property type="entry name" value="AMP-binding_C"/>
    <property type="match status" value="3"/>
</dbReference>
<dbReference type="PROSITE" id="PS00455">
    <property type="entry name" value="AMP_BINDING"/>
    <property type="match status" value="1"/>
</dbReference>
<dbReference type="CDD" id="cd19531">
    <property type="entry name" value="LCL_NRPS-like"/>
    <property type="match status" value="1"/>
</dbReference>
<dbReference type="SUPFAM" id="SSF47336">
    <property type="entry name" value="ACP-like"/>
    <property type="match status" value="3"/>
</dbReference>
<sequence>MNDYVSPQSKASVLEWLDSVDNLSSGPTAKLSSQEILLLLQSLDSCIDHLDALIALAWGNVCLRYSDDEECCIYRKYGSMIITSEPITVKKSDWDTVFASFKALYEEESEGLTRVFASDNKSLTSQWSGHDMSRNSWFGIQVKTETDGVYVTVISSMQSKEVFRFQEMLLKRFIGSMQALASAQSTGLPIIPSLSNEQHDQLLAFGCQPERERPAEFLSSFISQVTRHPDKAAVVDADGNVLTYSQLNDRACVLADYLLTHYRTELDVTPLIPIFADRSHSLMVAMIAVLKARLAYVPLSGTNPDAYTRHVLDDLATNILLTSSDYVDHFHGWEILFQDGDVLVMCQPQLKEESANSHNQYKILGRDIAYCLYTSGTTGKPKGALIESKGLDNLLSWYVEDLTIDETDNVLVISNVAFDLTQKNLLAPLWAGATLHFCQPFGYDPDCILETLVSRQISFINCAPSAFYPLVEHGKTTTFLKGVSRVLLGGEAFDIGRLSSWYYDPNTTTQLYNVYGPTECTAVATFYAVPKIPKVDLNHRVPVGRPIPGVDLFVVDDEGSLLPTGDIGELYIGGVGVSLGYINRPDLSERQFIQWETRGIKPSRVYKTGDRVRWRHDGQLEFIGRADSQVKIRGHRVELSEINQVLQSLPGIRESVVDLVQVQRRQLLTAYVVRMAGHSQSEQSLLLTLKQRLPEYMVPVRIVFLANLPLTSNGKVDRFALPKPKKVSRSQTSLAPRTYAEETLCELWEEVLDLDTVGVDQNFFALGGNSVDIAVLCVLAQQRLGVTLRSTDVYASPTVAELASINQSSVRMSITKRTKGHPVSFSQERMLFIDQIEEQSDLYHIPLLLRLGRETDLARLEAVIERIYQSESVLHACYKQQSSGEYQVCFDTPDFRVSVFDVDNDEELLGEVRKQCRKPFALHNEGAMRASIMRSKECDYLLLVWHHIAFDGESISLFLHLLSEYYLKGTSSDYEGVKSPSINYTDYAAWQRIHQQGRDLDTVREYWKSKLERPVDTMLLTDYPRPSKACHQAKVVDFEWDAKLTESLKSLAAGSNTTLYTVLLSAFYFTLSAYTGQRDQIVGTTSDNREGNQLKQLMGYFATTLPLRLEIIPNWTTEELISAVHRVVIDAKSHEALPFEEMVDVSGCERFLDRHPLFQVLFGFQNFRVWPKGKELDGIEIDNSILDRAKVWSSKFDLDVIIDNCTDHSIRGRLTYAESLFASSTIAGFLDTYQFVAQQMATDPARPLTQLDFVNEHHQARLVAQYHQDYRPYSSRYTLHERFLQQVLSQPERYAVSDNNQRLTYRELNSRADVLAGRIREALSRSCGPQIAPRFVPLLFNQGVDLIVAMLATLKANAAYVPMSIEWPAERIAFVLRDTQAEVVLTQEGCRPVLSDRLCKDANWDGIILCADQAGDVQESGSLLVGSEAQDAAYVIYTSGTTGTPKGVVQPHCNVVRLLDSTQSYYQFSSSDKWLLGHACTFDFSVWEIWGALVWGGELCIPDQMIRRDFHTLALYCKERGITVLNQTPSAFYSLSEALLELGVGQLALRHVIFGGDKLLLSKLKPWFEVFGDISPVMTNMYGITETTVHVTLRQVLGSDDVNTSNIGRPIEDQLFYVLDEQGKFLPQGCPGELCVGGAGLAIGYLNQPELTADKFVHNPYAPPGSEARIYKSGDIGRLRSDGSFDYLGRRDFQVKVRGHRIELGEVENCLCLRKDVQQAVVVVHERDTDRLLIGYLVMVQGYAFNERELHEGLLKLLPPYMVPSKLIEIEQVPLNLNGKVDRKALPTPDFTSSAVGKVMPKDGIETALARIWELVLGVDRIGIDDNYFQLGGDSIISIRVLAAAKKQGMTFTLTDLFTHPTIRSLSQCVSEFKEESNYVPFSLLSESQVQRVQSRFDALVDAYPASELQKGMLLENTLNPDAYHDLITYRFFGQLERSHLESCLDLMVRQHDILRLRFTADRDLGYIGLVYGEYKPDIEYVEEGLSDIYDKQRKQTFDITKTGLYRIVVHPERDGGFYVTLVCHHSILDGWSVASFFQQLSMLYGDQDDSRQAGPGYAQYVANELRALNAPEALKFWKEYLLDVEPIASPLVIDPSSKEYVKETVSHSFTDAQSLRLLKIATNIGVSPDIVFLALFHHTLCLLQNAQQCPIGVVTNNRLEVERGDTQLGLFLNTVPFLLAKQWHGSNIQALLEETAREKHRLTAYQDYPYSQICKLAPASIGRLDTLYNYVHFHIIEDSSPCRIEKVASYDQIEVPIQFEVIRKGDAFKFELSVNRCAVSEGVIDKLQDYLISSVEALCNPNMNPELQALPTLSPKDKQRIPSGVIQAIEYSEERVEALFEEQVKRTPHNIAVRDESRTLTYAELEQQANALAERIRLGLEQAPDMGQSEVLIPVIMDRCIEFVVSILGVLKAGAAYVPISTTTPDSRIAFILEDTGAKLVLTTIESWIPPLEGVPVTINVDAVLKGDDKPLPMLKNTHKPLAAPVYCIYTSGTTGRPKGVIVEHKQFANLIQWYAQEYNIEASDRFLVLSALSFDLTQKNLFTPLITGGCVSFATRDSYEPDKICRYIADFKITIINCAPSSFYPLVEIDPSLLSSLRYVLLGGEDIEYRKLEQWLLGAGSQTQLINMYGPTECTDIACSCEITRTLIGERPSILPIGKAMANVSLYVVNQKGQLSPYGIPGELYIGGKGVSRGYWNRPELTEDRFVESALLSSGELAATRFYKTGDLVRWREDGMLEFLGRNDFQVKIRGHRIEVAEVENVIKEQSNIDRVVVTSAVINGQAQLVAYCTTKERVPPKVEVLRKELGRQLPPYMIPASYVFLEEIPLTIHGKIDRHKLPAPEMINEASHVAPRTDIERAMCNIWKEALQVEQVGTEDSFYMLGGHSINALKVVAGAKERLNLDLRLSDVLRGETISNLLARHPSVQTHLIPVCDSHKTVLSYGQERMNFIDKLEEGSVSYNIPFLARLRSNIDLSLLSETLSHLVQRHPIFCTRYKENDLGIDEVHWDACKQRLVIEEVGSECDVLDKVQSISWQPFDLEVEAPIKMFCYSAERDCYLFLLWHHIAFDGWSRQHFLYELEVIYKALLEKRPHNLPHQKITYGDYAAWQKSQMAAHRGIELQQYWQKQLDRMQPLELNDAVNAGCAQESHGLMQSITMSRNTRKKVRDLAQRHSVSENTVMLSLYYMLLRHTSSQEDITIGMAFDNRGNPHTHNIIGFFSNFLPLRVDLANIETFADLLSNVQHIVADAKAHEDMPFEKIVSLVKAPRSLGQHPIFQVSFGSNIVSEPTECSMVFEYEFVQEVAQLYAPAKLDLDLYVSIEEDQLIVKMTYHSGVFQSDTIRAWLGTYQQLVEHVTLRTNIELRELLDQL</sequence>
<dbReference type="NCBIfam" id="NF003417">
    <property type="entry name" value="PRK04813.1"/>
    <property type="match status" value="3"/>
</dbReference>
<dbReference type="FunFam" id="1.10.1200.10:FF:000005">
    <property type="entry name" value="Nonribosomal peptide synthetase 1"/>
    <property type="match status" value="1"/>
</dbReference>
<evidence type="ECO:0000313" key="6">
    <source>
        <dbReference type="Proteomes" id="UP000532247"/>
    </source>
</evidence>
<evidence type="ECO:0000256" key="1">
    <source>
        <dbReference type="ARBA" id="ARBA00001957"/>
    </source>
</evidence>
<dbReference type="Gene3D" id="3.30.559.30">
    <property type="entry name" value="Nonribosomal peptide synthetase, condensation domain"/>
    <property type="match status" value="3"/>
</dbReference>
<organism evidence="5 6">
    <name type="scientific">Vibrio alginolyticus</name>
    <dbReference type="NCBI Taxonomy" id="663"/>
    <lineage>
        <taxon>Bacteria</taxon>
        <taxon>Pseudomonadati</taxon>
        <taxon>Pseudomonadota</taxon>
        <taxon>Gammaproteobacteria</taxon>
        <taxon>Vibrionales</taxon>
        <taxon>Vibrionaceae</taxon>
        <taxon>Vibrio</taxon>
    </lineage>
</organism>
<dbReference type="Gene3D" id="3.30.300.30">
    <property type="match status" value="3"/>
</dbReference>
<dbReference type="Pfam" id="PF00501">
    <property type="entry name" value="AMP-binding"/>
    <property type="match status" value="3"/>
</dbReference>
<dbReference type="SUPFAM" id="SSF56801">
    <property type="entry name" value="Acetyl-CoA synthetase-like"/>
    <property type="match status" value="3"/>
</dbReference>
<protein>
    <submittedName>
        <fullName evidence="5">Amino acid adenylation domain-containing protein</fullName>
    </submittedName>
</protein>
<dbReference type="InterPro" id="IPR000873">
    <property type="entry name" value="AMP-dep_synth/lig_dom"/>
</dbReference>
<dbReference type="InterPro" id="IPR023213">
    <property type="entry name" value="CAT-like_dom_sf"/>
</dbReference>
<comment type="caution">
    <text evidence="5">The sequence shown here is derived from an EMBL/GenBank/DDBJ whole genome shotgun (WGS) entry which is preliminary data.</text>
</comment>
<dbReference type="CDD" id="cd17643">
    <property type="entry name" value="A_NRPS_Cytc1-like"/>
    <property type="match status" value="1"/>
</dbReference>
<feature type="domain" description="Carrier" evidence="4">
    <location>
        <begin position="1800"/>
        <end position="1874"/>
    </location>
</feature>
<dbReference type="Pfam" id="PF00668">
    <property type="entry name" value="Condensation"/>
    <property type="match status" value="3"/>
</dbReference>
<dbReference type="InterPro" id="IPR001242">
    <property type="entry name" value="Condensation_dom"/>
</dbReference>
<dbReference type="RefSeq" id="WP_171346231.1">
    <property type="nucleotide sequence ID" value="NZ_VTYF01000020.1"/>
</dbReference>
<dbReference type="FunFam" id="3.30.300.30:FF:000015">
    <property type="entry name" value="Nonribosomal peptide synthase SidD"/>
    <property type="match status" value="1"/>
</dbReference>
<name>A0A7Y4B718_VIBAL</name>
<dbReference type="SMART" id="SM00823">
    <property type="entry name" value="PKS_PP"/>
    <property type="match status" value="2"/>
</dbReference>
<keyword evidence="3" id="KW-0597">Phosphoprotein</keyword>
<dbReference type="PANTHER" id="PTHR45527">
    <property type="entry name" value="NONRIBOSOMAL PEPTIDE SYNTHETASE"/>
    <property type="match status" value="1"/>
</dbReference>
<dbReference type="InterPro" id="IPR020806">
    <property type="entry name" value="PKS_PP-bd"/>
</dbReference>
<dbReference type="PROSITE" id="PS00012">
    <property type="entry name" value="PHOSPHOPANTETHEINE"/>
    <property type="match status" value="2"/>
</dbReference>
<dbReference type="InterPro" id="IPR020845">
    <property type="entry name" value="AMP-binding_CS"/>
</dbReference>
<dbReference type="GO" id="GO:0003824">
    <property type="term" value="F:catalytic activity"/>
    <property type="evidence" value="ECO:0007669"/>
    <property type="project" value="InterPro"/>
</dbReference>
<keyword evidence="2" id="KW-0596">Phosphopantetheine</keyword>
<feature type="domain" description="Carrier" evidence="4">
    <location>
        <begin position="2853"/>
        <end position="2928"/>
    </location>
</feature>
<evidence type="ECO:0000256" key="3">
    <source>
        <dbReference type="ARBA" id="ARBA00022553"/>
    </source>
</evidence>